<accession>A0AA38LHN6</accession>
<dbReference type="EMBL" id="JAHRHJ020000003">
    <property type="protein sequence ID" value="KAH9324006.1"/>
    <property type="molecule type" value="Genomic_DNA"/>
</dbReference>
<reference evidence="2 3" key="1">
    <citation type="journal article" date="2021" name="Nat. Plants">
        <title>The Taxus genome provides insights into paclitaxel biosynthesis.</title>
        <authorList>
            <person name="Xiong X."/>
            <person name="Gou J."/>
            <person name="Liao Q."/>
            <person name="Li Y."/>
            <person name="Zhou Q."/>
            <person name="Bi G."/>
            <person name="Li C."/>
            <person name="Du R."/>
            <person name="Wang X."/>
            <person name="Sun T."/>
            <person name="Guo L."/>
            <person name="Liang H."/>
            <person name="Lu P."/>
            <person name="Wu Y."/>
            <person name="Zhang Z."/>
            <person name="Ro D.K."/>
            <person name="Shang Y."/>
            <person name="Huang S."/>
            <person name="Yan J."/>
        </authorList>
    </citation>
    <scope>NUCLEOTIDE SEQUENCE [LARGE SCALE GENOMIC DNA]</scope>
    <source>
        <strain evidence="2">Ta-2019</strain>
    </source>
</reference>
<keyword evidence="3" id="KW-1185">Reference proteome</keyword>
<protein>
    <submittedName>
        <fullName evidence="2">Uncharacterized protein</fullName>
    </submittedName>
</protein>
<organism evidence="2 3">
    <name type="scientific">Taxus chinensis</name>
    <name type="common">Chinese yew</name>
    <name type="synonym">Taxus wallichiana var. chinensis</name>
    <dbReference type="NCBI Taxonomy" id="29808"/>
    <lineage>
        <taxon>Eukaryota</taxon>
        <taxon>Viridiplantae</taxon>
        <taxon>Streptophyta</taxon>
        <taxon>Embryophyta</taxon>
        <taxon>Tracheophyta</taxon>
        <taxon>Spermatophyta</taxon>
        <taxon>Pinopsida</taxon>
        <taxon>Pinidae</taxon>
        <taxon>Conifers II</taxon>
        <taxon>Cupressales</taxon>
        <taxon>Taxaceae</taxon>
        <taxon>Taxus</taxon>
    </lineage>
</organism>
<comment type="caution">
    <text evidence="2">The sequence shown here is derived from an EMBL/GenBank/DDBJ whole genome shotgun (WGS) entry which is preliminary data.</text>
</comment>
<gene>
    <name evidence="2" type="ORF">KI387_044463</name>
</gene>
<dbReference type="AlphaFoldDB" id="A0AA38LHN6"/>
<feature type="non-terminal residue" evidence="2">
    <location>
        <position position="83"/>
    </location>
</feature>
<dbReference type="Proteomes" id="UP000824469">
    <property type="component" value="Unassembled WGS sequence"/>
</dbReference>
<sequence>KEATMQRRRKPKLNEEAKESEESAPNYPTLLENIEEQKDEESKERGEEEKEIEETAAETTQDIETQVPNLEAKVPKHQPSRRK</sequence>
<feature type="compositionally biased region" description="Low complexity" evidence="1">
    <location>
        <begin position="57"/>
        <end position="66"/>
    </location>
</feature>
<name>A0AA38LHN6_TAXCH</name>
<feature type="region of interest" description="Disordered" evidence="1">
    <location>
        <begin position="1"/>
        <end position="83"/>
    </location>
</feature>
<evidence type="ECO:0000313" key="2">
    <source>
        <dbReference type="EMBL" id="KAH9324006.1"/>
    </source>
</evidence>
<feature type="compositionally biased region" description="Basic residues" evidence="1">
    <location>
        <begin position="1"/>
        <end position="11"/>
    </location>
</feature>
<evidence type="ECO:0000313" key="3">
    <source>
        <dbReference type="Proteomes" id="UP000824469"/>
    </source>
</evidence>
<evidence type="ECO:0000256" key="1">
    <source>
        <dbReference type="SAM" id="MobiDB-lite"/>
    </source>
</evidence>
<proteinExistence type="predicted"/>
<feature type="non-terminal residue" evidence="2">
    <location>
        <position position="1"/>
    </location>
</feature>
<feature type="compositionally biased region" description="Basic and acidic residues" evidence="1">
    <location>
        <begin position="12"/>
        <end position="21"/>
    </location>
</feature>